<proteinExistence type="predicted"/>
<comment type="caution">
    <text evidence="2">The sequence shown here is derived from an EMBL/GenBank/DDBJ whole genome shotgun (WGS) entry which is preliminary data.</text>
</comment>
<reference evidence="3" key="1">
    <citation type="journal article" date="2019" name="Int. J. Syst. Evol. Microbiol.">
        <title>The Global Catalogue of Microorganisms (GCM) 10K type strain sequencing project: providing services to taxonomists for standard genome sequencing and annotation.</title>
        <authorList>
            <consortium name="The Broad Institute Genomics Platform"/>
            <consortium name="The Broad Institute Genome Sequencing Center for Infectious Disease"/>
            <person name="Wu L."/>
            <person name="Ma J."/>
        </authorList>
    </citation>
    <scope>NUCLEOTIDE SEQUENCE [LARGE SCALE GENOMIC DNA]</scope>
    <source>
        <strain evidence="3">KCTC 22228</strain>
    </source>
</reference>
<name>A0ABQ2YSN5_9GAMM</name>
<dbReference type="InterPro" id="IPR046342">
    <property type="entry name" value="CBS_dom_sf"/>
</dbReference>
<sequence length="171" mass="18951">MDSPARALLTDFTVVRAQTVTEETPTSVARAIMQCNGVRLLLVVDAAGLCSGIINARELLGGRRITQAMQRFDIPRQEVTVGMVLTPYRDLRTLSLSYLDVLTVGDLVEALMAFGDQHLLITDHDQHQQKHIRGVVSASDVGRALSMDLRQQLPEARNFIDICRVILGREL</sequence>
<dbReference type="Proteomes" id="UP000653056">
    <property type="component" value="Unassembled WGS sequence"/>
</dbReference>
<keyword evidence="3" id="KW-1185">Reference proteome</keyword>
<organism evidence="2 3">
    <name type="scientific">Litchfieldella qijiaojingensis</name>
    <dbReference type="NCBI Taxonomy" id="980347"/>
    <lineage>
        <taxon>Bacteria</taxon>
        <taxon>Pseudomonadati</taxon>
        <taxon>Pseudomonadota</taxon>
        <taxon>Gammaproteobacteria</taxon>
        <taxon>Oceanospirillales</taxon>
        <taxon>Halomonadaceae</taxon>
        <taxon>Litchfieldella</taxon>
    </lineage>
</organism>
<accession>A0ABQ2YSN5</accession>
<dbReference type="SUPFAM" id="SSF54631">
    <property type="entry name" value="CBS-domain pair"/>
    <property type="match status" value="1"/>
</dbReference>
<dbReference type="Gene3D" id="3.10.580.10">
    <property type="entry name" value="CBS-domain"/>
    <property type="match status" value="1"/>
</dbReference>
<dbReference type="EMBL" id="BMXS01000008">
    <property type="protein sequence ID" value="GGX92029.1"/>
    <property type="molecule type" value="Genomic_DNA"/>
</dbReference>
<evidence type="ECO:0000313" key="3">
    <source>
        <dbReference type="Proteomes" id="UP000653056"/>
    </source>
</evidence>
<protein>
    <recommendedName>
        <fullName evidence="1">CBS domain-containing protein</fullName>
    </recommendedName>
</protein>
<gene>
    <name evidence="2" type="ORF">GCM10007160_19480</name>
</gene>
<feature type="domain" description="CBS" evidence="1">
    <location>
        <begin position="19"/>
        <end position="60"/>
    </location>
</feature>
<dbReference type="Pfam" id="PF00571">
    <property type="entry name" value="CBS"/>
    <property type="match status" value="1"/>
</dbReference>
<dbReference type="InterPro" id="IPR000644">
    <property type="entry name" value="CBS_dom"/>
</dbReference>
<evidence type="ECO:0000313" key="2">
    <source>
        <dbReference type="EMBL" id="GGX92029.1"/>
    </source>
</evidence>
<evidence type="ECO:0000259" key="1">
    <source>
        <dbReference type="Pfam" id="PF00571"/>
    </source>
</evidence>